<dbReference type="Proteomes" id="UP000703269">
    <property type="component" value="Unassembled WGS sequence"/>
</dbReference>
<reference evidence="7 8" key="1">
    <citation type="submission" date="2021-08" db="EMBL/GenBank/DDBJ databases">
        <title>Draft Genome Sequence of Phanerochaete sordida strain YK-624.</title>
        <authorList>
            <person name="Mori T."/>
            <person name="Dohra H."/>
            <person name="Suzuki T."/>
            <person name="Kawagishi H."/>
            <person name="Hirai H."/>
        </authorList>
    </citation>
    <scope>NUCLEOTIDE SEQUENCE [LARGE SCALE GENOMIC DNA]</scope>
    <source>
        <strain evidence="7 8">YK-624</strain>
    </source>
</reference>
<dbReference type="AlphaFoldDB" id="A0A9P3G9M5"/>
<evidence type="ECO:0000313" key="8">
    <source>
        <dbReference type="Proteomes" id="UP000703269"/>
    </source>
</evidence>
<dbReference type="InterPro" id="IPR016167">
    <property type="entry name" value="FAD-bd_PCMH_sub1"/>
</dbReference>
<gene>
    <name evidence="7" type="ORF">PsYK624_067310</name>
</gene>
<dbReference type="PANTHER" id="PTHR42973">
    <property type="entry name" value="BINDING OXIDOREDUCTASE, PUTATIVE (AFU_ORTHOLOGUE AFUA_1G17690)-RELATED"/>
    <property type="match status" value="1"/>
</dbReference>
<evidence type="ECO:0000256" key="4">
    <source>
        <dbReference type="ARBA" id="ARBA00023002"/>
    </source>
</evidence>
<dbReference type="Gene3D" id="3.30.465.10">
    <property type="match status" value="1"/>
</dbReference>
<dbReference type="InterPro" id="IPR016166">
    <property type="entry name" value="FAD-bd_PCMH"/>
</dbReference>
<dbReference type="InterPro" id="IPR006094">
    <property type="entry name" value="Oxid_FAD_bind_N"/>
</dbReference>
<dbReference type="PROSITE" id="PS51387">
    <property type="entry name" value="FAD_PCMH"/>
    <property type="match status" value="1"/>
</dbReference>
<dbReference type="OrthoDB" id="2151789at2759"/>
<keyword evidence="2" id="KW-0285">Flavoprotein</keyword>
<dbReference type="PANTHER" id="PTHR42973:SF13">
    <property type="entry name" value="FAD-BINDING PCMH-TYPE DOMAIN-CONTAINING PROTEIN"/>
    <property type="match status" value="1"/>
</dbReference>
<name>A0A9P3G9M5_9APHY</name>
<comment type="caution">
    <text evidence="7">The sequence shown here is derived from an EMBL/GenBank/DDBJ whole genome shotgun (WGS) entry which is preliminary data.</text>
</comment>
<evidence type="ECO:0000313" key="7">
    <source>
        <dbReference type="EMBL" id="GJE90587.1"/>
    </source>
</evidence>
<evidence type="ECO:0000256" key="2">
    <source>
        <dbReference type="ARBA" id="ARBA00022630"/>
    </source>
</evidence>
<keyword evidence="8" id="KW-1185">Reference proteome</keyword>
<feature type="chain" id="PRO_5040356202" evidence="5">
    <location>
        <begin position="22"/>
        <end position="491"/>
    </location>
</feature>
<dbReference type="InterPro" id="IPR036318">
    <property type="entry name" value="FAD-bd_PCMH-like_sf"/>
</dbReference>
<dbReference type="Gene3D" id="3.30.43.10">
    <property type="entry name" value="Uridine Diphospho-n-acetylenolpyruvylglucosamine Reductase, domain 2"/>
    <property type="match status" value="1"/>
</dbReference>
<protein>
    <submittedName>
        <fullName evidence="7">FAD-binding oxidoreductase</fullName>
    </submittedName>
</protein>
<evidence type="ECO:0000256" key="5">
    <source>
        <dbReference type="SAM" id="SignalP"/>
    </source>
</evidence>
<organism evidence="7 8">
    <name type="scientific">Phanerochaete sordida</name>
    <dbReference type="NCBI Taxonomy" id="48140"/>
    <lineage>
        <taxon>Eukaryota</taxon>
        <taxon>Fungi</taxon>
        <taxon>Dikarya</taxon>
        <taxon>Basidiomycota</taxon>
        <taxon>Agaricomycotina</taxon>
        <taxon>Agaricomycetes</taxon>
        <taxon>Polyporales</taxon>
        <taxon>Phanerochaetaceae</taxon>
        <taxon>Phanerochaete</taxon>
    </lineage>
</organism>
<keyword evidence="5" id="KW-0732">Signal</keyword>
<dbReference type="GO" id="GO:0016491">
    <property type="term" value="F:oxidoreductase activity"/>
    <property type="evidence" value="ECO:0007669"/>
    <property type="project" value="UniProtKB-KW"/>
</dbReference>
<dbReference type="GO" id="GO:0071949">
    <property type="term" value="F:FAD binding"/>
    <property type="evidence" value="ECO:0007669"/>
    <property type="project" value="InterPro"/>
</dbReference>
<keyword evidence="4" id="KW-0560">Oxidoreductase</keyword>
<evidence type="ECO:0000259" key="6">
    <source>
        <dbReference type="PROSITE" id="PS51387"/>
    </source>
</evidence>
<dbReference type="Gene3D" id="3.40.462.20">
    <property type="match status" value="1"/>
</dbReference>
<evidence type="ECO:0000256" key="3">
    <source>
        <dbReference type="ARBA" id="ARBA00022827"/>
    </source>
</evidence>
<dbReference type="Pfam" id="PF01565">
    <property type="entry name" value="FAD_binding_4"/>
    <property type="match status" value="1"/>
</dbReference>
<keyword evidence="3" id="KW-0274">FAD</keyword>
<feature type="domain" description="FAD-binding PCMH-type" evidence="6">
    <location>
        <begin position="60"/>
        <end position="233"/>
    </location>
</feature>
<accession>A0A9P3G9M5</accession>
<dbReference type="EMBL" id="BPQB01000017">
    <property type="protein sequence ID" value="GJE90587.1"/>
    <property type="molecule type" value="Genomic_DNA"/>
</dbReference>
<evidence type="ECO:0000256" key="1">
    <source>
        <dbReference type="ARBA" id="ARBA00005466"/>
    </source>
</evidence>
<dbReference type="InterPro" id="IPR050416">
    <property type="entry name" value="FAD-linked_Oxidoreductase"/>
</dbReference>
<dbReference type="InterPro" id="IPR016169">
    <property type="entry name" value="FAD-bd_PCMH_sub2"/>
</dbReference>
<comment type="similarity">
    <text evidence="1">Belongs to the oxygen-dependent FAD-linked oxidoreductase family.</text>
</comment>
<proteinExistence type="inferred from homology"/>
<dbReference type="SUPFAM" id="SSF56176">
    <property type="entry name" value="FAD-binding/transporter-associated domain-like"/>
    <property type="match status" value="1"/>
</dbReference>
<sequence length="491" mass="51158">MPTFSFAALLTLAAAFGCVAATSTAQNNSICFAIQDAISAQSVVAFPGQVQYTQDQAHYFNSSTQTSLCTVEPGSASDVSRIIKLLGDAREPFAIKGGGHTGNPGFSSSPGVLISLSRFDAVTYHASNQTVDIGVGLLWEEVYQQLEVHNRTVVGGRIPGIGVAGLTLGGGYSWLSNEYGLVVDTAVGFEVVLPSGEIVQASTESNPDLFFALKGGFNNFGIVTQITLQTVPIGQVWGGISIATGDQLNASVAALNGFVATVTDPKAAIIVSFVTIPGELLVTMELFYNGPTPPPGVFDAFVAIPAVEQDLQTRSYLSLVLAQPAGPNAGPTTRGFFNTAAISAPTPPIVDAIVNETIFWSNQLANVSAANIAYAIEVFLPSVLGHAPEGSSAYPPTRSTGILPLTINYQFASATDDALVSSAIVSSAAQLGRVAEALGQPVDEVPVYGNYATPGSFSADRVFGASLPRLTNVQKKFDPRGVMRLTGGWKV</sequence>
<feature type="signal peptide" evidence="5">
    <location>
        <begin position="1"/>
        <end position="21"/>
    </location>
</feature>